<name>A0A7W9FN94_9HYPH</name>
<feature type="domain" description="Tetrapyrrole biosynthesis uroporphyrinogen III synthase" evidence="1">
    <location>
        <begin position="14"/>
        <end position="229"/>
    </location>
</feature>
<protein>
    <submittedName>
        <fullName evidence="2">Uroporphyrinogen-III synthase</fullName>
        <ecNumber evidence="2">4.2.1.75</ecNumber>
    </submittedName>
</protein>
<dbReference type="InterPro" id="IPR003754">
    <property type="entry name" value="4pyrrol_synth_uPrphyn_synth"/>
</dbReference>
<accession>A0A7W9FN94</accession>
<gene>
    <name evidence="2" type="ORF">GGQ63_002836</name>
</gene>
<dbReference type="SUPFAM" id="SSF69618">
    <property type="entry name" value="HemD-like"/>
    <property type="match status" value="1"/>
</dbReference>
<dbReference type="Gene3D" id="3.40.50.10090">
    <property type="match status" value="2"/>
</dbReference>
<proteinExistence type="predicted"/>
<dbReference type="RefSeq" id="WP_183856893.1">
    <property type="nucleotide sequence ID" value="NZ_JACHOO010000005.1"/>
</dbReference>
<dbReference type="CDD" id="cd06578">
    <property type="entry name" value="HemD"/>
    <property type="match status" value="1"/>
</dbReference>
<keyword evidence="2" id="KW-0456">Lyase</keyword>
<organism evidence="2 3">
    <name type="scientific">Prosthecomicrobium pneumaticum</name>
    <dbReference type="NCBI Taxonomy" id="81895"/>
    <lineage>
        <taxon>Bacteria</taxon>
        <taxon>Pseudomonadati</taxon>
        <taxon>Pseudomonadota</taxon>
        <taxon>Alphaproteobacteria</taxon>
        <taxon>Hyphomicrobiales</taxon>
        <taxon>Kaistiaceae</taxon>
        <taxon>Prosthecomicrobium</taxon>
    </lineage>
</organism>
<reference evidence="2 3" key="1">
    <citation type="submission" date="2020-08" db="EMBL/GenBank/DDBJ databases">
        <title>Genomic Encyclopedia of Type Strains, Phase IV (KMG-IV): sequencing the most valuable type-strain genomes for metagenomic binning, comparative biology and taxonomic classification.</title>
        <authorList>
            <person name="Goeker M."/>
        </authorList>
    </citation>
    <scope>NUCLEOTIDE SEQUENCE [LARGE SCALE GENOMIC DNA]</scope>
    <source>
        <strain evidence="2 3">DSM 16268</strain>
    </source>
</reference>
<comment type="caution">
    <text evidence="2">The sequence shown here is derived from an EMBL/GenBank/DDBJ whole genome shotgun (WGS) entry which is preliminary data.</text>
</comment>
<evidence type="ECO:0000313" key="3">
    <source>
        <dbReference type="Proteomes" id="UP000523821"/>
    </source>
</evidence>
<dbReference type="GO" id="GO:0004852">
    <property type="term" value="F:uroporphyrinogen-III synthase activity"/>
    <property type="evidence" value="ECO:0007669"/>
    <property type="project" value="UniProtKB-EC"/>
</dbReference>
<dbReference type="AlphaFoldDB" id="A0A7W9FN94"/>
<evidence type="ECO:0000313" key="2">
    <source>
        <dbReference type="EMBL" id="MBB5753766.1"/>
    </source>
</evidence>
<dbReference type="EMBL" id="JACHOO010000005">
    <property type="protein sequence ID" value="MBB5753766.1"/>
    <property type="molecule type" value="Genomic_DNA"/>
</dbReference>
<dbReference type="Proteomes" id="UP000523821">
    <property type="component" value="Unassembled WGS sequence"/>
</dbReference>
<dbReference type="EC" id="4.2.1.75" evidence="2"/>
<sequence>MRLLVTRPAEDAARTAARLEALGHTAILAPLAEPLILPPPDLSEPPSALLLTSANAVRALAAWDRVAAWRALPVLTVGDRTAEAAREAGFSDVESAAGDAAALIARAERRLAGRPGVALWPAAEEPAADLVAPLGAAGIPVRRVPAYRMAAADILPAAIADLWRAGALDGVLLYSPASAARFGALLAAAGLAFPPVAAYVLSEAVGAAARGAGAKTVHVAAAANEAALLALLPRTAPS</sequence>
<keyword evidence="3" id="KW-1185">Reference proteome</keyword>
<dbReference type="InterPro" id="IPR036108">
    <property type="entry name" value="4pyrrol_syn_uPrphyn_synt_sf"/>
</dbReference>
<evidence type="ECO:0000259" key="1">
    <source>
        <dbReference type="Pfam" id="PF02602"/>
    </source>
</evidence>
<dbReference type="GO" id="GO:0033014">
    <property type="term" value="P:tetrapyrrole biosynthetic process"/>
    <property type="evidence" value="ECO:0007669"/>
    <property type="project" value="InterPro"/>
</dbReference>
<dbReference type="Pfam" id="PF02602">
    <property type="entry name" value="HEM4"/>
    <property type="match status" value="1"/>
</dbReference>